<protein>
    <recommendedName>
        <fullName evidence="9">DNA helicase</fullName>
    </recommendedName>
</protein>
<dbReference type="AlphaFoldDB" id="A0A917XYV4"/>
<keyword evidence="8" id="KW-1185">Reference proteome</keyword>
<dbReference type="SUPFAM" id="SSF52540">
    <property type="entry name" value="P-loop containing nucleoside triphosphate hydrolases"/>
    <property type="match status" value="2"/>
</dbReference>
<accession>A0A917XYV4</accession>
<keyword evidence="3" id="KW-0347">Helicase</keyword>
<dbReference type="EMBL" id="BMOS01000014">
    <property type="protein sequence ID" value="GGN59448.1"/>
    <property type="molecule type" value="Genomic_DNA"/>
</dbReference>
<reference evidence="7" key="1">
    <citation type="journal article" date="2014" name="Int. J. Syst. Evol. Microbiol.">
        <title>Complete genome sequence of Corynebacterium casei LMG S-19264T (=DSM 44701T), isolated from a smear-ripened cheese.</title>
        <authorList>
            <consortium name="US DOE Joint Genome Institute (JGI-PGF)"/>
            <person name="Walter F."/>
            <person name="Albersmeier A."/>
            <person name="Kalinowski J."/>
            <person name="Ruckert C."/>
        </authorList>
    </citation>
    <scope>NUCLEOTIDE SEQUENCE</scope>
    <source>
        <strain evidence="7">JCM 17251</strain>
    </source>
</reference>
<sequence length="418" mass="48707">MSLTVSKKRRKILRNSVLYDFQKNLLNKIDPNYLIAADTGTGKTMMAIHHYIRHSNGEPLLIVAPPQKINEGGWDREIDFVSNHYGIDIEYESLSYGVLARRWKEFAGWFVVYDECHYIKNPTSQRGKAGIKLSQASTNFLLLSATPSSNGWEDTIAYMIMFGHYKNKTQFLKKHAVYEDKFFGNRRFKAVVDFTEKDKLNKLYQSFSIRLAKEECLDLPGIHHEPIEFKKSTEYNKIHKDRVLEVDGELELYDTVQKLQYGLRYYANQKDKLKYTEMLAEGTEENIIIFYNFTKEKDELVKLMKKLKKTVYEVSGQKFSLPNEEEKEGLKNSVTIVQYQAGAAAIELQYANIVIIYTPTYSYQNHDQALGRAYRNGQTKKVTVYEYVTKGSVEEAVYAALKRKEDFTEELFKKEMRL</sequence>
<organism evidence="7 8">
    <name type="scientific">Oceanobacillus indicireducens</name>
    <dbReference type="NCBI Taxonomy" id="1004261"/>
    <lineage>
        <taxon>Bacteria</taxon>
        <taxon>Bacillati</taxon>
        <taxon>Bacillota</taxon>
        <taxon>Bacilli</taxon>
        <taxon>Bacillales</taxon>
        <taxon>Bacillaceae</taxon>
        <taxon>Oceanobacillus</taxon>
    </lineage>
</organism>
<dbReference type="PANTHER" id="PTHR45766:SF3">
    <property type="entry name" value="DNA ANNEALING HELICASE AND ENDONUCLEASE ZRANB3"/>
    <property type="match status" value="1"/>
</dbReference>
<evidence type="ECO:0000256" key="3">
    <source>
        <dbReference type="ARBA" id="ARBA00022806"/>
    </source>
</evidence>
<dbReference type="PROSITE" id="PS51194">
    <property type="entry name" value="HELICASE_CTER"/>
    <property type="match status" value="1"/>
</dbReference>
<keyword evidence="4" id="KW-0067">ATP-binding</keyword>
<dbReference type="SMART" id="SM00487">
    <property type="entry name" value="DEXDc"/>
    <property type="match status" value="1"/>
</dbReference>
<dbReference type="GO" id="GO:0006281">
    <property type="term" value="P:DNA repair"/>
    <property type="evidence" value="ECO:0007669"/>
    <property type="project" value="TreeGrafter"/>
</dbReference>
<comment type="caution">
    <text evidence="7">The sequence shown here is derived from an EMBL/GenBank/DDBJ whole genome shotgun (WGS) entry which is preliminary data.</text>
</comment>
<dbReference type="Proteomes" id="UP000624041">
    <property type="component" value="Unassembled WGS sequence"/>
</dbReference>
<evidence type="ECO:0000259" key="6">
    <source>
        <dbReference type="PROSITE" id="PS51194"/>
    </source>
</evidence>
<dbReference type="GO" id="GO:0004386">
    <property type="term" value="F:helicase activity"/>
    <property type="evidence" value="ECO:0007669"/>
    <property type="project" value="UniProtKB-KW"/>
</dbReference>
<dbReference type="InterPro" id="IPR000330">
    <property type="entry name" value="SNF2_N"/>
</dbReference>
<dbReference type="GO" id="GO:0004520">
    <property type="term" value="F:DNA endonuclease activity"/>
    <property type="evidence" value="ECO:0007669"/>
    <property type="project" value="TreeGrafter"/>
</dbReference>
<evidence type="ECO:0008006" key="9">
    <source>
        <dbReference type="Google" id="ProtNLM"/>
    </source>
</evidence>
<dbReference type="Pfam" id="PF00176">
    <property type="entry name" value="SNF2-rel_dom"/>
    <property type="match status" value="1"/>
</dbReference>
<feature type="domain" description="Helicase ATP-binding" evidence="5">
    <location>
        <begin position="24"/>
        <end position="165"/>
    </location>
</feature>
<name>A0A917XYV4_9BACI</name>
<dbReference type="GO" id="GO:0031297">
    <property type="term" value="P:replication fork processing"/>
    <property type="evidence" value="ECO:0007669"/>
    <property type="project" value="TreeGrafter"/>
</dbReference>
<dbReference type="InterPro" id="IPR027417">
    <property type="entry name" value="P-loop_NTPase"/>
</dbReference>
<evidence type="ECO:0000313" key="8">
    <source>
        <dbReference type="Proteomes" id="UP000624041"/>
    </source>
</evidence>
<gene>
    <name evidence="7" type="ORF">GCM10007971_22600</name>
</gene>
<feature type="domain" description="Helicase C-terminal" evidence="6">
    <location>
        <begin position="274"/>
        <end position="418"/>
    </location>
</feature>
<evidence type="ECO:0000259" key="5">
    <source>
        <dbReference type="PROSITE" id="PS51192"/>
    </source>
</evidence>
<dbReference type="InterPro" id="IPR001650">
    <property type="entry name" value="Helicase_C-like"/>
</dbReference>
<evidence type="ECO:0000313" key="7">
    <source>
        <dbReference type="EMBL" id="GGN59448.1"/>
    </source>
</evidence>
<dbReference type="InterPro" id="IPR014001">
    <property type="entry name" value="Helicase_ATP-bd"/>
</dbReference>
<dbReference type="Pfam" id="PF00271">
    <property type="entry name" value="Helicase_C"/>
    <property type="match status" value="1"/>
</dbReference>
<dbReference type="Gene3D" id="3.40.50.300">
    <property type="entry name" value="P-loop containing nucleotide triphosphate hydrolases"/>
    <property type="match status" value="2"/>
</dbReference>
<evidence type="ECO:0000256" key="2">
    <source>
        <dbReference type="ARBA" id="ARBA00022801"/>
    </source>
</evidence>
<keyword evidence="2" id="KW-0378">Hydrolase</keyword>
<evidence type="ECO:0000256" key="1">
    <source>
        <dbReference type="ARBA" id="ARBA00022741"/>
    </source>
</evidence>
<dbReference type="PANTHER" id="PTHR45766">
    <property type="entry name" value="DNA ANNEALING HELICASE AND ENDONUCLEASE ZRANB3 FAMILY MEMBER"/>
    <property type="match status" value="1"/>
</dbReference>
<dbReference type="RefSeq" id="WP_229782681.1">
    <property type="nucleotide sequence ID" value="NZ_BMOS01000014.1"/>
</dbReference>
<dbReference type="PROSITE" id="PS51192">
    <property type="entry name" value="HELICASE_ATP_BIND_1"/>
    <property type="match status" value="1"/>
</dbReference>
<keyword evidence="1" id="KW-0547">Nucleotide-binding</keyword>
<evidence type="ECO:0000256" key="4">
    <source>
        <dbReference type="ARBA" id="ARBA00022840"/>
    </source>
</evidence>
<dbReference type="GO" id="GO:0005524">
    <property type="term" value="F:ATP binding"/>
    <property type="evidence" value="ECO:0007669"/>
    <property type="project" value="UniProtKB-KW"/>
</dbReference>
<reference evidence="7" key="2">
    <citation type="submission" date="2020-09" db="EMBL/GenBank/DDBJ databases">
        <authorList>
            <person name="Sun Q."/>
            <person name="Ohkuma M."/>
        </authorList>
    </citation>
    <scope>NUCLEOTIDE SEQUENCE</scope>
    <source>
        <strain evidence="7">JCM 17251</strain>
    </source>
</reference>
<proteinExistence type="predicted"/>
<dbReference type="GO" id="GO:0016787">
    <property type="term" value="F:hydrolase activity"/>
    <property type="evidence" value="ECO:0007669"/>
    <property type="project" value="UniProtKB-KW"/>
</dbReference>